<evidence type="ECO:0000256" key="8">
    <source>
        <dbReference type="ARBA" id="ARBA00022833"/>
    </source>
</evidence>
<keyword evidence="9 12" id="KW-0269">Exonuclease</keyword>
<feature type="domain" description="Metallo-beta-lactamase" evidence="17">
    <location>
        <begin position="19"/>
        <end position="214"/>
    </location>
</feature>
<dbReference type="InterPro" id="IPR055132">
    <property type="entry name" value="RNase_J_b_CASP"/>
</dbReference>
<dbReference type="GO" id="GO:0006364">
    <property type="term" value="P:rRNA processing"/>
    <property type="evidence" value="ECO:0007669"/>
    <property type="project" value="UniProtKB-UniRule"/>
</dbReference>
<keyword evidence="8 16" id="KW-0862">Zinc</keyword>
<evidence type="ECO:0000256" key="13">
    <source>
        <dbReference type="PIRNR" id="PIRNR004803"/>
    </source>
</evidence>
<evidence type="ECO:0000313" key="18">
    <source>
        <dbReference type="EMBL" id="OAS83281.1"/>
    </source>
</evidence>
<dbReference type="PIRSF" id="PIRSF004803">
    <property type="entry name" value="RnjA"/>
    <property type="match status" value="1"/>
</dbReference>
<dbReference type="GO" id="GO:0006397">
    <property type="term" value="P:mRNA processing"/>
    <property type="evidence" value="ECO:0007669"/>
    <property type="project" value="UniProtKB-ARBA"/>
</dbReference>
<feature type="binding site" evidence="16">
    <location>
        <position position="162"/>
    </location>
    <ligand>
        <name>Zn(2+)</name>
        <dbReference type="ChEBI" id="CHEBI:29105"/>
        <label>1</label>
        <note>catalytic</note>
    </ligand>
</feature>
<dbReference type="GO" id="GO:0003723">
    <property type="term" value="F:RNA binding"/>
    <property type="evidence" value="ECO:0007669"/>
    <property type="project" value="UniProtKB-UniRule"/>
</dbReference>
<accession>A0A179SP83</accession>
<dbReference type="HAMAP" id="MF_01491">
    <property type="entry name" value="RNase_J_bact"/>
    <property type="match status" value="1"/>
</dbReference>
<feature type="active site" description="Proton acceptor" evidence="14">
    <location>
        <position position="366"/>
    </location>
</feature>
<dbReference type="NCBIfam" id="TIGR00649">
    <property type="entry name" value="MG423"/>
    <property type="match status" value="1"/>
</dbReference>
<dbReference type="Pfam" id="PF22505">
    <property type="entry name" value="RNase_J_b_CASP"/>
    <property type="match status" value="1"/>
</dbReference>
<keyword evidence="7 12" id="KW-0378">Hydrolase</keyword>
<comment type="cofactor">
    <cofactor evidence="13 16">
        <name>Zn(2+)</name>
        <dbReference type="ChEBI" id="CHEBI:29105"/>
    </cofactor>
    <text evidence="13 16">Binds 2 Zn(2+) ions per subunit. It is not clear if Zn(2+) or Mg(2+) is physiologically important.</text>
</comment>
<feature type="binding site" evidence="16">
    <location>
        <position position="441"/>
    </location>
    <ligand>
        <name>Ca(2+)</name>
        <dbReference type="ChEBI" id="CHEBI:29108"/>
    </ligand>
</feature>
<keyword evidence="19" id="KW-1185">Reference proteome</keyword>
<evidence type="ECO:0000256" key="5">
    <source>
        <dbReference type="ARBA" id="ARBA00022723"/>
    </source>
</evidence>
<dbReference type="Pfam" id="PF07521">
    <property type="entry name" value="RMMBL"/>
    <property type="match status" value="1"/>
</dbReference>
<feature type="active site" description="Proton donor" evidence="14">
    <location>
        <position position="194"/>
    </location>
</feature>
<comment type="subunit">
    <text evidence="11">Unclear whether it forms homodimers or belongs to a larger complex. According to probably does not form homodimers, while shows homodimer formation. Both reports show RNase J1 and J2 interaction, probably as a heterotetramer shows it is a component of a possible RNA degradosome complex composed of rny, rnjA, rnjB, pnp, pfkA and eno, while finds no evidence of an RNA degradosome complex.</text>
</comment>
<evidence type="ECO:0000259" key="17">
    <source>
        <dbReference type="SMART" id="SM00849"/>
    </source>
</evidence>
<keyword evidence="5 13" id="KW-0479">Metal-binding</keyword>
<keyword evidence="10 12" id="KW-0694">RNA-binding</keyword>
<dbReference type="OrthoDB" id="9758375at2"/>
<dbReference type="Gene3D" id="3.60.15.10">
    <property type="entry name" value="Ribonuclease Z/Hydroxyacylglutathione hydrolase-like"/>
    <property type="match status" value="1"/>
</dbReference>
<protein>
    <recommendedName>
        <fullName evidence="12 13">Ribonuclease J</fullName>
        <shortName evidence="12">RNase J</shortName>
        <ecNumber evidence="12 13">3.1.-.-</ecNumber>
    </recommendedName>
</protein>
<dbReference type="Gene3D" id="3.40.50.10710">
    <property type="entry name" value="Metallo-hydrolase/oxidoreductase"/>
    <property type="match status" value="1"/>
</dbReference>
<evidence type="ECO:0000256" key="12">
    <source>
        <dbReference type="HAMAP-Rule" id="MF_01491"/>
    </source>
</evidence>
<comment type="cofactor">
    <cofactor evidence="16">
        <name>Ca(2+)</name>
        <dbReference type="ChEBI" id="CHEBI:29108"/>
    </cofactor>
    <text evidence="16">Binds 1 Ca(2+) cation per subunit. Seen in 1 crystal structure, it is not clear if it is physiologically important.</text>
</comment>
<feature type="binding site" evidence="16">
    <location>
        <position position="49"/>
    </location>
    <ligand>
        <name>Ca(2+)</name>
        <dbReference type="ChEBI" id="CHEBI:29108"/>
    </ligand>
</feature>
<reference evidence="19" key="1">
    <citation type="submission" date="2016-04" db="EMBL/GenBank/DDBJ databases">
        <authorList>
            <person name="Lyu Z."/>
            <person name="Lyu W."/>
        </authorList>
    </citation>
    <scope>NUCLEOTIDE SEQUENCE [LARGE SCALE GENOMIC DNA]</scope>
    <source>
        <strain evidence="19">C44</strain>
    </source>
</reference>
<feature type="binding site" evidence="12 15">
    <location>
        <begin position="362"/>
        <end position="366"/>
    </location>
    <ligand>
        <name>substrate</name>
    </ligand>
</feature>
<dbReference type="InterPro" id="IPR042173">
    <property type="entry name" value="RNase_J_2"/>
</dbReference>
<dbReference type="InterPro" id="IPR004613">
    <property type="entry name" value="RNase_J"/>
</dbReference>
<dbReference type="InterPro" id="IPR001587">
    <property type="entry name" value="RNase_J_CS"/>
</dbReference>
<dbReference type="PROSITE" id="PS01292">
    <property type="entry name" value="UPF0036"/>
    <property type="match status" value="1"/>
</dbReference>
<dbReference type="RefSeq" id="WP_066337631.1">
    <property type="nucleotide sequence ID" value="NZ_LWSG01000042.1"/>
</dbReference>
<dbReference type="InterPro" id="IPR041636">
    <property type="entry name" value="RNase_J_C"/>
</dbReference>
<dbReference type="GO" id="GO:0005737">
    <property type="term" value="C:cytoplasm"/>
    <property type="evidence" value="ECO:0007669"/>
    <property type="project" value="UniProtKB-SubCell"/>
</dbReference>
<keyword evidence="16" id="KW-0106">Calcium</keyword>
<evidence type="ECO:0000256" key="3">
    <source>
        <dbReference type="ARBA" id="ARBA00022552"/>
    </source>
</evidence>
<evidence type="ECO:0000256" key="11">
    <source>
        <dbReference type="ARBA" id="ARBA00065702"/>
    </source>
</evidence>
<dbReference type="Pfam" id="PF00753">
    <property type="entry name" value="Lactamase_B"/>
    <property type="match status" value="1"/>
</dbReference>
<evidence type="ECO:0000256" key="10">
    <source>
        <dbReference type="ARBA" id="ARBA00022884"/>
    </source>
</evidence>
<comment type="caution">
    <text evidence="18">The sequence shown here is derived from an EMBL/GenBank/DDBJ whole genome shotgun (WGS) entry which is preliminary data.</text>
</comment>
<gene>
    <name evidence="12" type="primary">rnj</name>
    <name evidence="18" type="ORF">A6K24_09190</name>
</gene>
<comment type="function">
    <text evidence="12">An RNase that has 5'-3' exonuclease and possibly endonuclease activity. Involved in maturation of rRNA and in some organisms also mRNA maturation and/or decay.</text>
</comment>
<organism evidence="18 19">
    <name type="scientific">Metabacillus litoralis</name>
    <dbReference type="NCBI Taxonomy" id="152268"/>
    <lineage>
        <taxon>Bacteria</taxon>
        <taxon>Bacillati</taxon>
        <taxon>Bacillota</taxon>
        <taxon>Bacilli</taxon>
        <taxon>Bacillales</taxon>
        <taxon>Bacillaceae</taxon>
        <taxon>Metabacillus</taxon>
    </lineage>
</organism>
<dbReference type="Gene3D" id="3.10.20.580">
    <property type="match status" value="1"/>
</dbReference>
<evidence type="ECO:0000256" key="1">
    <source>
        <dbReference type="ARBA" id="ARBA00004496"/>
    </source>
</evidence>
<evidence type="ECO:0000256" key="16">
    <source>
        <dbReference type="PIRSR" id="PIRSR004803-3"/>
    </source>
</evidence>
<dbReference type="GO" id="GO:0004534">
    <property type="term" value="F:5'-3' RNA exonuclease activity"/>
    <property type="evidence" value="ECO:0007669"/>
    <property type="project" value="UniProtKB-UniRule"/>
</dbReference>
<evidence type="ECO:0000256" key="6">
    <source>
        <dbReference type="ARBA" id="ARBA00022759"/>
    </source>
</evidence>
<dbReference type="AlphaFoldDB" id="A0A179SP83"/>
<dbReference type="InterPro" id="IPR001279">
    <property type="entry name" value="Metallo-B-lactamas"/>
</dbReference>
<evidence type="ECO:0000256" key="4">
    <source>
        <dbReference type="ARBA" id="ARBA00022722"/>
    </source>
</evidence>
<feature type="binding site" evidence="16">
    <location>
        <position position="47"/>
    </location>
    <ligand>
        <name>Ca(2+)</name>
        <dbReference type="ChEBI" id="CHEBI:29108"/>
    </ligand>
</feature>
<dbReference type="FunFam" id="3.10.20.580:FF:000001">
    <property type="entry name" value="Ribonuclease J"/>
    <property type="match status" value="1"/>
</dbReference>
<dbReference type="STRING" id="152268.A6K24_09190"/>
<dbReference type="GO" id="GO:0008270">
    <property type="term" value="F:zinc ion binding"/>
    <property type="evidence" value="ECO:0007669"/>
    <property type="project" value="InterPro"/>
</dbReference>
<dbReference type="PANTHER" id="PTHR43694">
    <property type="entry name" value="RIBONUCLEASE J"/>
    <property type="match status" value="1"/>
</dbReference>
<name>A0A179SP83_9BACI</name>
<keyword evidence="4 12" id="KW-0540">Nuclease</keyword>
<dbReference type="InterPro" id="IPR011108">
    <property type="entry name" value="RMMBL"/>
</dbReference>
<dbReference type="InterPro" id="IPR036866">
    <property type="entry name" value="RibonucZ/Hydroxyglut_hydro"/>
</dbReference>
<feature type="binding site" evidence="16">
    <location>
        <position position="388"/>
    </location>
    <ligand>
        <name>Zn(2+)</name>
        <dbReference type="ChEBI" id="CHEBI:29105"/>
        <label>1</label>
        <note>catalytic</note>
    </ligand>
</feature>
<evidence type="ECO:0000256" key="15">
    <source>
        <dbReference type="PIRSR" id="PIRSR004803-2"/>
    </source>
</evidence>
<dbReference type="PANTHER" id="PTHR43694:SF4">
    <property type="entry name" value="RIBONUCLEASE J 2"/>
    <property type="match status" value="1"/>
</dbReference>
<comment type="similarity">
    <text evidence="12 13">Belongs to the metallo-beta-lactamase superfamily. RNA-metabolizing metallo-beta-lactamase-like family. Bacterial RNase J subfamily.</text>
</comment>
<comment type="subcellular location">
    <subcellularLocation>
        <location evidence="1 12 13">Cytoplasm</location>
    </subcellularLocation>
</comment>
<evidence type="ECO:0000256" key="2">
    <source>
        <dbReference type="ARBA" id="ARBA00022490"/>
    </source>
</evidence>
<evidence type="ECO:0000256" key="14">
    <source>
        <dbReference type="PIRSR" id="PIRSR004803-1"/>
    </source>
</evidence>
<dbReference type="EMBL" id="LWSG01000042">
    <property type="protein sequence ID" value="OAS83281.1"/>
    <property type="molecule type" value="Genomic_DNA"/>
</dbReference>
<evidence type="ECO:0000256" key="9">
    <source>
        <dbReference type="ARBA" id="ARBA00022839"/>
    </source>
</evidence>
<dbReference type="InterPro" id="IPR030854">
    <property type="entry name" value="RNase_J_bac"/>
</dbReference>
<feature type="binding site" evidence="16">
    <location>
        <position position="74"/>
    </location>
    <ligand>
        <name>Zn(2+)</name>
        <dbReference type="ChEBI" id="CHEBI:29105"/>
        <label>1</label>
        <note>catalytic</note>
    </ligand>
</feature>
<evidence type="ECO:0000313" key="19">
    <source>
        <dbReference type="Proteomes" id="UP000078534"/>
    </source>
</evidence>
<dbReference type="EC" id="3.1.-.-" evidence="12 13"/>
<feature type="binding site" evidence="16">
    <location>
        <position position="140"/>
    </location>
    <ligand>
        <name>Zn(2+)</name>
        <dbReference type="ChEBI" id="CHEBI:29105"/>
        <label>1</label>
        <note>catalytic</note>
    </ligand>
</feature>
<sequence>MEMTENIKLIALGGVGEVGKNMFVVEINSDLFVVDAGLMYPEGEMLGIDMVIPDITYLKENKERVKGIFLTHGHDENIGGISYLLNNISVPIYGTKLTLAFVSEKLKENRMKQTVLVKEIDNQTVLRFSSTEISFFRTNHSIPDSVGISFSTSMGSIVFTGDFKFDQTPVGDSQMDIGKIAKIGDEGVLCLLSDSINAEKPGYSGSEAIIGNEISDVMYNAEGRVIVAVIVSNLYRIQHVINAAVKNNRKLAIVGKNMKNTLNLAINLGYIDVDEEFIISVNEIDKHPKNEVAILTTSNHGDPLAVLSRMAKQSHKQVNVKEGDTILVAATPIPGQELIFSKTIDLLFRAGANVVFGQKQIHVSGHGHQEELKMMLNLTKPEFFIPIHGEYKMQKAHAKLAKQVGLDEENIFLIEKGDVVEFKGDQVHTGAKVSSGNILIDGLGIGDVGNIVLRDRRLLSQDGILIVVVTLDKQKKQIISGPEIITRGFVYVRESEELIGKATELVSDIVDRSMREYAIEWSAIKLSIREALNQFLYEKTRRRPMILPIIMEI</sequence>
<keyword evidence="2 12" id="KW-0963">Cytoplasm</keyword>
<dbReference type="Pfam" id="PF17770">
    <property type="entry name" value="RNase_J_C"/>
    <property type="match status" value="1"/>
</dbReference>
<proteinExistence type="inferred from homology"/>
<evidence type="ECO:0000256" key="7">
    <source>
        <dbReference type="ARBA" id="ARBA00022801"/>
    </source>
</evidence>
<keyword evidence="6 12" id="KW-0255">Endonuclease</keyword>
<dbReference type="Proteomes" id="UP000078534">
    <property type="component" value="Unassembled WGS sequence"/>
</dbReference>
<keyword evidence="3 12" id="KW-0698">rRNA processing</keyword>
<dbReference type="CDD" id="cd07714">
    <property type="entry name" value="RNaseJ_MBL-fold"/>
    <property type="match status" value="1"/>
</dbReference>
<dbReference type="SMART" id="SM00849">
    <property type="entry name" value="Lactamase_B"/>
    <property type="match status" value="1"/>
</dbReference>
<dbReference type="GO" id="GO:0004521">
    <property type="term" value="F:RNA endonuclease activity"/>
    <property type="evidence" value="ECO:0007669"/>
    <property type="project" value="UniProtKB-UniRule"/>
</dbReference>
<dbReference type="SUPFAM" id="SSF56281">
    <property type="entry name" value="Metallo-hydrolase/oxidoreductase"/>
    <property type="match status" value="1"/>
</dbReference>
<feature type="binding site" evidence="16">
    <location>
        <position position="72"/>
    </location>
    <ligand>
        <name>Zn(2+)</name>
        <dbReference type="ChEBI" id="CHEBI:29105"/>
        <label>1</label>
        <note>catalytic</note>
    </ligand>
</feature>
<comment type="subunit">
    <text evidence="12">Homodimer, may be a subunit of the RNA degradosome.</text>
</comment>